<name>A0A8X6N401_NEPPI</name>
<dbReference type="Gene3D" id="4.10.60.10">
    <property type="entry name" value="Zinc finger, CCHC-type"/>
    <property type="match status" value="1"/>
</dbReference>
<reference evidence="1" key="1">
    <citation type="submission" date="2020-08" db="EMBL/GenBank/DDBJ databases">
        <title>Multicomponent nature underlies the extraordinary mechanical properties of spider dragline silk.</title>
        <authorList>
            <person name="Kono N."/>
            <person name="Nakamura H."/>
            <person name="Mori M."/>
            <person name="Yoshida Y."/>
            <person name="Ohtoshi R."/>
            <person name="Malay A.D."/>
            <person name="Moran D.A.P."/>
            <person name="Tomita M."/>
            <person name="Numata K."/>
            <person name="Arakawa K."/>
        </authorList>
    </citation>
    <scope>NUCLEOTIDE SEQUENCE</scope>
</reference>
<keyword evidence="2" id="KW-1185">Reference proteome</keyword>
<dbReference type="AlphaFoldDB" id="A0A8X6N401"/>
<dbReference type="GO" id="GO:0003676">
    <property type="term" value="F:nucleic acid binding"/>
    <property type="evidence" value="ECO:0007669"/>
    <property type="project" value="InterPro"/>
</dbReference>
<accession>A0A8X6N401</accession>
<protein>
    <recommendedName>
        <fullName evidence="3">CCHC-type domain-containing protein</fullName>
    </recommendedName>
</protein>
<gene>
    <name evidence="1" type="ORF">NPIL_374921</name>
</gene>
<dbReference type="SUPFAM" id="SSF57756">
    <property type="entry name" value="Retrovirus zinc finger-like domains"/>
    <property type="match status" value="1"/>
</dbReference>
<evidence type="ECO:0000313" key="1">
    <source>
        <dbReference type="EMBL" id="GFS92341.1"/>
    </source>
</evidence>
<dbReference type="InterPro" id="IPR036875">
    <property type="entry name" value="Znf_CCHC_sf"/>
</dbReference>
<dbReference type="OrthoDB" id="6466362at2759"/>
<organism evidence="1 2">
    <name type="scientific">Nephila pilipes</name>
    <name type="common">Giant wood spider</name>
    <name type="synonym">Nephila maculata</name>
    <dbReference type="NCBI Taxonomy" id="299642"/>
    <lineage>
        <taxon>Eukaryota</taxon>
        <taxon>Metazoa</taxon>
        <taxon>Ecdysozoa</taxon>
        <taxon>Arthropoda</taxon>
        <taxon>Chelicerata</taxon>
        <taxon>Arachnida</taxon>
        <taxon>Araneae</taxon>
        <taxon>Araneomorphae</taxon>
        <taxon>Entelegynae</taxon>
        <taxon>Araneoidea</taxon>
        <taxon>Nephilidae</taxon>
        <taxon>Nephila</taxon>
    </lineage>
</organism>
<dbReference type="EMBL" id="BMAW01099898">
    <property type="protein sequence ID" value="GFS92341.1"/>
    <property type="molecule type" value="Genomic_DNA"/>
</dbReference>
<evidence type="ECO:0000313" key="2">
    <source>
        <dbReference type="Proteomes" id="UP000887013"/>
    </source>
</evidence>
<dbReference type="Proteomes" id="UP000887013">
    <property type="component" value="Unassembled WGS sequence"/>
</dbReference>
<dbReference type="GO" id="GO:0008270">
    <property type="term" value="F:zinc ion binding"/>
    <property type="evidence" value="ECO:0007669"/>
    <property type="project" value="InterPro"/>
</dbReference>
<proteinExistence type="predicted"/>
<evidence type="ECO:0008006" key="3">
    <source>
        <dbReference type="Google" id="ProtNLM"/>
    </source>
</evidence>
<sequence length="100" mass="11593">MKYNETPPSKDFKRRTPRKCFNCHFPNHLSYNCPKVKKESEHARPSNSEVQTCSVVPQTGLHLKDITLGEKTIYTLIDTGRSVSLIREDVYSDCRPTKFF</sequence>
<comment type="caution">
    <text evidence="1">The sequence shown here is derived from an EMBL/GenBank/DDBJ whole genome shotgun (WGS) entry which is preliminary data.</text>
</comment>